<gene>
    <name evidence="1" type="primary">jg830</name>
    <name evidence="1" type="ORF">PAEG_LOCUS3677</name>
</gene>
<dbReference type="EMBL" id="CAKXAJ010011959">
    <property type="protein sequence ID" value="CAH2215545.1"/>
    <property type="molecule type" value="Genomic_DNA"/>
</dbReference>
<protein>
    <submittedName>
        <fullName evidence="1">Jg830 protein</fullName>
    </submittedName>
</protein>
<dbReference type="Proteomes" id="UP000838756">
    <property type="component" value="Unassembled WGS sequence"/>
</dbReference>
<dbReference type="AlphaFoldDB" id="A0A8S4QKJ6"/>
<keyword evidence="2" id="KW-1185">Reference proteome</keyword>
<proteinExistence type="predicted"/>
<dbReference type="OrthoDB" id="6861596at2759"/>
<sequence>PVAEEPFRFSMELDNLPKEALKQMIFEETLLFKQLNEDA</sequence>
<evidence type="ECO:0000313" key="1">
    <source>
        <dbReference type="EMBL" id="CAH2215545.1"/>
    </source>
</evidence>
<feature type="non-terminal residue" evidence="1">
    <location>
        <position position="1"/>
    </location>
</feature>
<organism evidence="1 2">
    <name type="scientific">Pararge aegeria aegeria</name>
    <dbReference type="NCBI Taxonomy" id="348720"/>
    <lineage>
        <taxon>Eukaryota</taxon>
        <taxon>Metazoa</taxon>
        <taxon>Ecdysozoa</taxon>
        <taxon>Arthropoda</taxon>
        <taxon>Hexapoda</taxon>
        <taxon>Insecta</taxon>
        <taxon>Pterygota</taxon>
        <taxon>Neoptera</taxon>
        <taxon>Endopterygota</taxon>
        <taxon>Lepidoptera</taxon>
        <taxon>Glossata</taxon>
        <taxon>Ditrysia</taxon>
        <taxon>Papilionoidea</taxon>
        <taxon>Nymphalidae</taxon>
        <taxon>Satyrinae</taxon>
        <taxon>Satyrini</taxon>
        <taxon>Parargina</taxon>
        <taxon>Pararge</taxon>
    </lineage>
</organism>
<comment type="caution">
    <text evidence="1">The sequence shown here is derived from an EMBL/GenBank/DDBJ whole genome shotgun (WGS) entry which is preliminary data.</text>
</comment>
<accession>A0A8S4QKJ6</accession>
<evidence type="ECO:0000313" key="2">
    <source>
        <dbReference type="Proteomes" id="UP000838756"/>
    </source>
</evidence>
<reference evidence="1" key="1">
    <citation type="submission" date="2022-03" db="EMBL/GenBank/DDBJ databases">
        <authorList>
            <person name="Lindestad O."/>
        </authorList>
    </citation>
    <scope>NUCLEOTIDE SEQUENCE</scope>
</reference>
<name>A0A8S4QKJ6_9NEOP</name>